<dbReference type="PANTHER" id="PTHR43540">
    <property type="entry name" value="PEROXYUREIDOACRYLATE/UREIDOACRYLATE AMIDOHYDROLASE-RELATED"/>
    <property type="match status" value="1"/>
</dbReference>
<dbReference type="InterPro" id="IPR050272">
    <property type="entry name" value="Isochorismatase-like_hydrls"/>
</dbReference>
<feature type="domain" description="Isochorismatase-like" evidence="2">
    <location>
        <begin position="3"/>
        <end position="143"/>
    </location>
</feature>
<dbReference type="Proteomes" id="UP001285521">
    <property type="component" value="Unassembled WGS sequence"/>
</dbReference>
<dbReference type="InterPro" id="IPR000868">
    <property type="entry name" value="Isochorismatase-like_dom"/>
</dbReference>
<accession>A0ABU4SSM5</accession>
<evidence type="ECO:0000313" key="3">
    <source>
        <dbReference type="EMBL" id="MDX8028907.1"/>
    </source>
</evidence>
<dbReference type="SUPFAM" id="SSF52499">
    <property type="entry name" value="Isochorismatase-like hydrolases"/>
    <property type="match status" value="1"/>
</dbReference>
<evidence type="ECO:0000259" key="2">
    <source>
        <dbReference type="Pfam" id="PF00857"/>
    </source>
</evidence>
<keyword evidence="1" id="KW-0378">Hydrolase</keyword>
<protein>
    <submittedName>
        <fullName evidence="3">Isochorismatase family protein</fullName>
    </submittedName>
</protein>
<dbReference type="EMBL" id="JAXAVW010000001">
    <property type="protein sequence ID" value="MDX8028907.1"/>
    <property type="molecule type" value="Genomic_DNA"/>
</dbReference>
<gene>
    <name evidence="3" type="ORF">SK803_01735</name>
</gene>
<dbReference type="InterPro" id="IPR036380">
    <property type="entry name" value="Isochorismatase-like_sf"/>
</dbReference>
<evidence type="ECO:0000256" key="1">
    <source>
        <dbReference type="ARBA" id="ARBA00022801"/>
    </source>
</evidence>
<dbReference type="Pfam" id="PF00857">
    <property type="entry name" value="Isochorismatase"/>
    <property type="match status" value="1"/>
</dbReference>
<proteinExistence type="predicted"/>
<comment type="caution">
    <text evidence="3">The sequence shown here is derived from an EMBL/GenBank/DDBJ whole genome shotgun (WGS) entry which is preliminary data.</text>
</comment>
<name>A0ABU4SSM5_9PSEU</name>
<dbReference type="RefSeq" id="WP_319963908.1">
    <property type="nucleotide sequence ID" value="NZ_JAXAVW010000001.1"/>
</dbReference>
<sequence length="175" mass="18748">MRAALVIVDMQEVLIPHMWRGEELADRIAGLADRARERGVPVVALQQIGGAMFAPEAPGTRLCERLRLHPSDIVVQKSAVDGFYRSALAEVLDGFDTVVLTGVGTDYCVDATARSAVSHGFDVVLVEDGHSTAANGDQEAGLTAEQIIARHNRLLSAMIHPGGTVTVRSTAEIFF</sequence>
<dbReference type="Gene3D" id="3.40.50.850">
    <property type="entry name" value="Isochorismatase-like"/>
    <property type="match status" value="1"/>
</dbReference>
<evidence type="ECO:0000313" key="4">
    <source>
        <dbReference type="Proteomes" id="UP001285521"/>
    </source>
</evidence>
<organism evidence="3 4">
    <name type="scientific">Lentzea miocenica</name>
    <dbReference type="NCBI Taxonomy" id="3095431"/>
    <lineage>
        <taxon>Bacteria</taxon>
        <taxon>Bacillati</taxon>
        <taxon>Actinomycetota</taxon>
        <taxon>Actinomycetes</taxon>
        <taxon>Pseudonocardiales</taxon>
        <taxon>Pseudonocardiaceae</taxon>
        <taxon>Lentzea</taxon>
    </lineage>
</organism>
<keyword evidence="4" id="KW-1185">Reference proteome</keyword>
<reference evidence="3 4" key="1">
    <citation type="submission" date="2023-11" db="EMBL/GenBank/DDBJ databases">
        <title>Lentzea sokolovensis, sp. nov., Lentzea kristufkii, sp. nov., and Lentzea miocenensis, sp. nov., rare actinobacteria from Sokolov Coal Basin, Miocene lacustrine sediment, Czech Republic.</title>
        <authorList>
            <person name="Lara A."/>
            <person name="Kotroba L."/>
            <person name="Nouioui I."/>
            <person name="Neumann-Schaal M."/>
            <person name="Mast Y."/>
            <person name="Chronakova A."/>
        </authorList>
    </citation>
    <scope>NUCLEOTIDE SEQUENCE [LARGE SCALE GENOMIC DNA]</scope>
    <source>
        <strain evidence="3 4">BCCO 10_0856</strain>
    </source>
</reference>